<feature type="transmembrane region" description="Helical" evidence="8">
    <location>
        <begin position="89"/>
        <end position="113"/>
    </location>
</feature>
<keyword evidence="6 8" id="KW-0472">Membrane</keyword>
<feature type="transmembrane region" description="Helical" evidence="8">
    <location>
        <begin position="772"/>
        <end position="798"/>
    </location>
</feature>
<dbReference type="InterPro" id="IPR001991">
    <property type="entry name" value="Na-dicarboxylate_symporter"/>
</dbReference>
<dbReference type="GO" id="GO:0005313">
    <property type="term" value="F:L-glutamate transmembrane transporter activity"/>
    <property type="evidence" value="ECO:0007669"/>
    <property type="project" value="TreeGrafter"/>
</dbReference>
<dbReference type="OMA" id="FQMNIMG"/>
<dbReference type="AlphaFoldDB" id="A0A8B7ZEF6"/>
<organism evidence="9 10">
    <name type="scientific">Acanthaster planci</name>
    <name type="common">Crown-of-thorns starfish</name>
    <dbReference type="NCBI Taxonomy" id="133434"/>
    <lineage>
        <taxon>Eukaryota</taxon>
        <taxon>Metazoa</taxon>
        <taxon>Echinodermata</taxon>
        <taxon>Eleutherozoa</taxon>
        <taxon>Asterozoa</taxon>
        <taxon>Asteroidea</taxon>
        <taxon>Valvatacea</taxon>
        <taxon>Valvatida</taxon>
        <taxon>Acanthasteridae</taxon>
        <taxon>Acanthaster</taxon>
    </lineage>
</organism>
<name>A0A8B7ZEF6_ACAPL</name>
<keyword evidence="4" id="KW-0769">Symport</keyword>
<gene>
    <name evidence="10" type="primary">LOC110986076</name>
</gene>
<dbReference type="InterPro" id="IPR018107">
    <property type="entry name" value="Na-dicarboxylate_symporter_CS"/>
</dbReference>
<feature type="transmembrane region" description="Helical" evidence="8">
    <location>
        <begin position="558"/>
        <end position="578"/>
    </location>
</feature>
<feature type="transmembrane region" description="Helical" evidence="8">
    <location>
        <begin position="49"/>
        <end position="69"/>
    </location>
</feature>
<keyword evidence="9" id="KW-1185">Reference proteome</keyword>
<evidence type="ECO:0000256" key="1">
    <source>
        <dbReference type="ARBA" id="ARBA00004141"/>
    </source>
</evidence>
<dbReference type="Gene3D" id="1.10.3860.10">
    <property type="entry name" value="Sodium:dicarboxylate symporter"/>
    <property type="match status" value="2"/>
</dbReference>
<evidence type="ECO:0000256" key="5">
    <source>
        <dbReference type="ARBA" id="ARBA00022989"/>
    </source>
</evidence>
<evidence type="ECO:0000256" key="3">
    <source>
        <dbReference type="ARBA" id="ARBA00022692"/>
    </source>
</evidence>
<evidence type="ECO:0000256" key="4">
    <source>
        <dbReference type="ARBA" id="ARBA00022847"/>
    </source>
</evidence>
<dbReference type="InterPro" id="IPR036458">
    <property type="entry name" value="Na:dicarbo_symporter_sf"/>
</dbReference>
<evidence type="ECO:0000313" key="9">
    <source>
        <dbReference type="Proteomes" id="UP000694845"/>
    </source>
</evidence>
<dbReference type="InterPro" id="IPR050746">
    <property type="entry name" value="DAACS"/>
</dbReference>
<evidence type="ECO:0000313" key="10">
    <source>
        <dbReference type="RefSeq" id="XP_022103382.1"/>
    </source>
</evidence>
<feature type="transmembrane region" description="Helical" evidence="8">
    <location>
        <begin position="744"/>
        <end position="766"/>
    </location>
</feature>
<dbReference type="PANTHER" id="PTHR11958">
    <property type="entry name" value="SODIUM/DICARBOXYLATE SYMPORTER-RELATED"/>
    <property type="match status" value="1"/>
</dbReference>
<dbReference type="GO" id="GO:0015501">
    <property type="term" value="F:glutamate:sodium symporter activity"/>
    <property type="evidence" value="ECO:0007669"/>
    <property type="project" value="TreeGrafter"/>
</dbReference>
<dbReference type="GO" id="GO:0015175">
    <property type="term" value="F:neutral L-amino acid transmembrane transporter activity"/>
    <property type="evidence" value="ECO:0007669"/>
    <property type="project" value="TreeGrafter"/>
</dbReference>
<feature type="transmembrane region" description="Helical" evidence="8">
    <location>
        <begin position="125"/>
        <end position="148"/>
    </location>
</feature>
<protein>
    <submittedName>
        <fullName evidence="10">Excitatory amino acid transporter 3-like</fullName>
    </submittedName>
</protein>
<evidence type="ECO:0000256" key="7">
    <source>
        <dbReference type="ARBA" id="ARBA00023180"/>
    </source>
</evidence>
<keyword evidence="3 8" id="KW-0812">Transmembrane</keyword>
<dbReference type="GeneID" id="110986076"/>
<dbReference type="OrthoDB" id="5877963at2759"/>
<keyword evidence="5 8" id="KW-1133">Transmembrane helix</keyword>
<dbReference type="Pfam" id="PF00375">
    <property type="entry name" value="SDF"/>
    <property type="match status" value="2"/>
</dbReference>
<evidence type="ECO:0000256" key="8">
    <source>
        <dbReference type="SAM" id="Phobius"/>
    </source>
</evidence>
<reference evidence="10" key="1">
    <citation type="submission" date="2025-08" db="UniProtKB">
        <authorList>
            <consortium name="RefSeq"/>
        </authorList>
    </citation>
    <scope>IDENTIFICATION</scope>
</reference>
<evidence type="ECO:0000256" key="2">
    <source>
        <dbReference type="ARBA" id="ARBA00022448"/>
    </source>
</evidence>
<dbReference type="Proteomes" id="UP000694845">
    <property type="component" value="Unplaced"/>
</dbReference>
<accession>A0A8B7ZEF6</accession>
<sequence>MDGDGVQMNGLQPKKRSINQEYSLGMDAEDRQSETKASRGWRVHLNAENVLLCLLILSVVLGFVVGYVLSVNVELMDEHIDYLSFPGKLFMNMLKMMIIPLIVSSLIASLAALDSTMSGKLGYRAVIYYMATTLLAVALGIFLVLVINPGGRSNNEVDPNKKKEEVNIVYAILDLILNMFPSNIVEAAFRTYKTATEKEVVPVSALTSSDLLGLTLMSGITLNQSFVMVSDSMAAVRSKTMEMAGMRLNGTVVVTDMNEFIRSMGGSADSLESFVGEVKAITPSPLDTADLENDLANLNTTLTDLILYTDQLDTEDYLHGDNITHLQMSVANVISVTTNAQKKVLKILTILDGTNASESMLQEITTSLLESIRATTGSLYLVDGGLRGMIIQKINTNLDKLWDVLKTHGSASHELNKQASKLTVSALSLTATVMDDVDAKQVLAVGHLTNNLAQLTVNIMFLMDTDIKNEMMDGEGVMMDVKVLITNLTMILAEVSNIIHSPHSMVATDIMELNALVRDITSTTSDLENIVQEATNYVVSRQIIGEESVTKVTYVGTYVFQMNIMGLVVFSTVFGVGLGRISETEEGRILTSFFSATNTVVMKLVKALMWYAPLGIFFLIVGSMAEVNDWGSILAQLGLYIATVLAGLAVHGLIVLPSLYLIITRKNPFKYLMKLSHALVTALGTSSSSATLPVTTRCLEEKNNVDSRVVRFMLPVGATINMDGTALYEAVAAIFIAQMNNVTLNVAQIITVSLTATFASIGAAGIPQAGLVTMVIVLSAVGLPTDDIALILAVDFILDRIRTMINVEGDAIGTGIVAHLSRHDLVKEDVIQQGTEDNVVFGNRYAMNGGEVAGVEATNGASIISTLYEQTNM</sequence>
<comment type="subcellular location">
    <subcellularLocation>
        <location evidence="1">Membrane</location>
        <topology evidence="1">Multi-pass membrane protein</topology>
    </subcellularLocation>
</comment>
<keyword evidence="2" id="KW-0813">Transport</keyword>
<evidence type="ECO:0000256" key="6">
    <source>
        <dbReference type="ARBA" id="ARBA00023136"/>
    </source>
</evidence>
<dbReference type="SUPFAM" id="SSF118215">
    <property type="entry name" value="Proton glutamate symport protein"/>
    <property type="match status" value="2"/>
</dbReference>
<dbReference type="PANTHER" id="PTHR11958:SF63">
    <property type="entry name" value="AMINO ACID TRANSPORTER"/>
    <property type="match status" value="1"/>
</dbReference>
<dbReference type="PRINTS" id="PR00173">
    <property type="entry name" value="EDTRNSPORT"/>
</dbReference>
<dbReference type="GO" id="GO:0005886">
    <property type="term" value="C:plasma membrane"/>
    <property type="evidence" value="ECO:0007669"/>
    <property type="project" value="TreeGrafter"/>
</dbReference>
<dbReference type="PROSITE" id="PS00714">
    <property type="entry name" value="NA_DICARBOXYL_SYMP_2"/>
    <property type="match status" value="1"/>
</dbReference>
<dbReference type="RefSeq" id="XP_022103382.1">
    <property type="nucleotide sequence ID" value="XM_022247690.1"/>
</dbReference>
<proteinExistence type="predicted"/>
<feature type="transmembrane region" description="Helical" evidence="8">
    <location>
        <begin position="608"/>
        <end position="625"/>
    </location>
</feature>
<dbReference type="KEGG" id="aplc:110986076"/>
<keyword evidence="7" id="KW-0325">Glycoprotein</keyword>
<feature type="transmembrane region" description="Helical" evidence="8">
    <location>
        <begin position="637"/>
        <end position="663"/>
    </location>
</feature>